<dbReference type="RefSeq" id="XP_062647482.1">
    <property type="nucleotide sequence ID" value="XM_062787297.1"/>
</dbReference>
<dbReference type="Proteomes" id="UP001302602">
    <property type="component" value="Unassembled WGS sequence"/>
</dbReference>
<gene>
    <name evidence="2" type="ORF">N657DRAFT_421863</name>
</gene>
<evidence type="ECO:0000313" key="3">
    <source>
        <dbReference type="Proteomes" id="UP001302602"/>
    </source>
</evidence>
<dbReference type="EMBL" id="MU853228">
    <property type="protein sequence ID" value="KAK4123711.1"/>
    <property type="molecule type" value="Genomic_DNA"/>
</dbReference>
<keyword evidence="3" id="KW-1185">Reference proteome</keyword>
<reference evidence="2" key="1">
    <citation type="journal article" date="2023" name="Mol. Phylogenet. Evol.">
        <title>Genome-scale phylogeny and comparative genomics of the fungal order Sordariales.</title>
        <authorList>
            <person name="Hensen N."/>
            <person name="Bonometti L."/>
            <person name="Westerberg I."/>
            <person name="Brannstrom I.O."/>
            <person name="Guillou S."/>
            <person name="Cros-Aarteil S."/>
            <person name="Calhoun S."/>
            <person name="Haridas S."/>
            <person name="Kuo A."/>
            <person name="Mondo S."/>
            <person name="Pangilinan J."/>
            <person name="Riley R."/>
            <person name="LaButti K."/>
            <person name="Andreopoulos B."/>
            <person name="Lipzen A."/>
            <person name="Chen C."/>
            <person name="Yan M."/>
            <person name="Daum C."/>
            <person name="Ng V."/>
            <person name="Clum A."/>
            <person name="Steindorff A."/>
            <person name="Ohm R.A."/>
            <person name="Martin F."/>
            <person name="Silar P."/>
            <person name="Natvig D.O."/>
            <person name="Lalanne C."/>
            <person name="Gautier V."/>
            <person name="Ament-Velasquez S.L."/>
            <person name="Kruys A."/>
            <person name="Hutchinson M.I."/>
            <person name="Powell A.J."/>
            <person name="Barry K."/>
            <person name="Miller A.N."/>
            <person name="Grigoriev I.V."/>
            <person name="Debuchy R."/>
            <person name="Gladieux P."/>
            <person name="Hiltunen Thoren M."/>
            <person name="Johannesson H."/>
        </authorList>
    </citation>
    <scope>NUCLEOTIDE SEQUENCE</scope>
    <source>
        <strain evidence="2">CBS 731.68</strain>
    </source>
</reference>
<feature type="region of interest" description="Disordered" evidence="1">
    <location>
        <begin position="1"/>
        <end position="26"/>
    </location>
</feature>
<sequence>MSRSPHRWAAAEFVGGESDNRTDPLDAQADEARYHAGKKVEVVQTNVRHKRMTGRCRTSRDEERPAEWGCIIMLQLSVKPAVDPSTRPPFIISHLGHMVKPRRREALPNPPARVKDPDASFVKIAFITAVGVGMGFTRWAGLGCSKYWWRCFVLSQLPMAANETANAVENAALRVRGTVSWPVNHLFNRGGFQFQNPTLEEGGPHPTFERWDNFEMVR</sequence>
<organism evidence="2 3">
    <name type="scientific">Parathielavia appendiculata</name>
    <dbReference type="NCBI Taxonomy" id="2587402"/>
    <lineage>
        <taxon>Eukaryota</taxon>
        <taxon>Fungi</taxon>
        <taxon>Dikarya</taxon>
        <taxon>Ascomycota</taxon>
        <taxon>Pezizomycotina</taxon>
        <taxon>Sordariomycetes</taxon>
        <taxon>Sordariomycetidae</taxon>
        <taxon>Sordariales</taxon>
        <taxon>Chaetomiaceae</taxon>
        <taxon>Parathielavia</taxon>
    </lineage>
</organism>
<proteinExistence type="predicted"/>
<accession>A0AAN6Z3B3</accession>
<evidence type="ECO:0000256" key="1">
    <source>
        <dbReference type="SAM" id="MobiDB-lite"/>
    </source>
</evidence>
<reference evidence="2" key="2">
    <citation type="submission" date="2023-05" db="EMBL/GenBank/DDBJ databases">
        <authorList>
            <consortium name="Lawrence Berkeley National Laboratory"/>
            <person name="Steindorff A."/>
            <person name="Hensen N."/>
            <person name="Bonometti L."/>
            <person name="Westerberg I."/>
            <person name="Brannstrom I.O."/>
            <person name="Guillou S."/>
            <person name="Cros-Aarteil S."/>
            <person name="Calhoun S."/>
            <person name="Haridas S."/>
            <person name="Kuo A."/>
            <person name="Mondo S."/>
            <person name="Pangilinan J."/>
            <person name="Riley R."/>
            <person name="Labutti K."/>
            <person name="Andreopoulos B."/>
            <person name="Lipzen A."/>
            <person name="Chen C."/>
            <person name="Yanf M."/>
            <person name="Daum C."/>
            <person name="Ng V."/>
            <person name="Clum A."/>
            <person name="Ohm R."/>
            <person name="Martin F."/>
            <person name="Silar P."/>
            <person name="Natvig D."/>
            <person name="Lalanne C."/>
            <person name="Gautier V."/>
            <person name="Ament-Velasquez S.L."/>
            <person name="Kruys A."/>
            <person name="Hutchinson M.I."/>
            <person name="Powell A.J."/>
            <person name="Barry K."/>
            <person name="Miller A.N."/>
            <person name="Grigoriev I.V."/>
            <person name="Debuchy R."/>
            <person name="Gladieux P."/>
            <person name="Thoren M.H."/>
            <person name="Johannesson H."/>
        </authorList>
    </citation>
    <scope>NUCLEOTIDE SEQUENCE</scope>
    <source>
        <strain evidence="2">CBS 731.68</strain>
    </source>
</reference>
<dbReference type="GeneID" id="87824067"/>
<evidence type="ECO:0000313" key="2">
    <source>
        <dbReference type="EMBL" id="KAK4123711.1"/>
    </source>
</evidence>
<comment type="caution">
    <text evidence="2">The sequence shown here is derived from an EMBL/GenBank/DDBJ whole genome shotgun (WGS) entry which is preliminary data.</text>
</comment>
<dbReference type="AlphaFoldDB" id="A0AAN6Z3B3"/>
<protein>
    <submittedName>
        <fullName evidence="2">Uncharacterized protein</fullName>
    </submittedName>
</protein>
<name>A0AAN6Z3B3_9PEZI</name>